<proteinExistence type="predicted"/>
<dbReference type="RefSeq" id="WP_185009581.1">
    <property type="nucleotide sequence ID" value="NZ_BAAAUI010000007.1"/>
</dbReference>
<feature type="transmembrane region" description="Helical" evidence="1">
    <location>
        <begin position="129"/>
        <end position="149"/>
    </location>
</feature>
<evidence type="ECO:0000256" key="1">
    <source>
        <dbReference type="SAM" id="Phobius"/>
    </source>
</evidence>
<evidence type="ECO:0008006" key="4">
    <source>
        <dbReference type="Google" id="ProtNLM"/>
    </source>
</evidence>
<organism evidence="2 3">
    <name type="scientific">Crossiella cryophila</name>
    <dbReference type="NCBI Taxonomy" id="43355"/>
    <lineage>
        <taxon>Bacteria</taxon>
        <taxon>Bacillati</taxon>
        <taxon>Actinomycetota</taxon>
        <taxon>Actinomycetes</taxon>
        <taxon>Pseudonocardiales</taxon>
        <taxon>Pseudonocardiaceae</taxon>
        <taxon>Crossiella</taxon>
    </lineage>
</organism>
<keyword evidence="1" id="KW-0812">Transmembrane</keyword>
<accession>A0A7W7CJH7</accession>
<gene>
    <name evidence="2" type="ORF">HNR67_008466</name>
</gene>
<feature type="transmembrane region" description="Helical" evidence="1">
    <location>
        <begin position="95"/>
        <end position="117"/>
    </location>
</feature>
<dbReference type="Proteomes" id="UP000533598">
    <property type="component" value="Unassembled WGS sequence"/>
</dbReference>
<dbReference type="EMBL" id="JACHMH010000001">
    <property type="protein sequence ID" value="MBB4682348.1"/>
    <property type="molecule type" value="Genomic_DNA"/>
</dbReference>
<keyword evidence="1" id="KW-0472">Membrane</keyword>
<protein>
    <recommendedName>
        <fullName evidence="4">DUF2975 domain-containing protein</fullName>
    </recommendedName>
</protein>
<dbReference type="AlphaFoldDB" id="A0A7W7CJH7"/>
<feature type="transmembrane region" description="Helical" evidence="1">
    <location>
        <begin position="15"/>
        <end position="35"/>
    </location>
</feature>
<name>A0A7W7CJH7_9PSEU</name>
<feature type="transmembrane region" description="Helical" evidence="1">
    <location>
        <begin position="55"/>
        <end position="74"/>
    </location>
</feature>
<evidence type="ECO:0000313" key="3">
    <source>
        <dbReference type="Proteomes" id="UP000533598"/>
    </source>
</evidence>
<comment type="caution">
    <text evidence="2">The sequence shown here is derived from an EMBL/GenBank/DDBJ whole genome shotgun (WGS) entry which is preliminary data.</text>
</comment>
<reference evidence="2 3" key="1">
    <citation type="submission" date="2020-08" db="EMBL/GenBank/DDBJ databases">
        <title>Sequencing the genomes of 1000 actinobacteria strains.</title>
        <authorList>
            <person name="Klenk H.-P."/>
        </authorList>
    </citation>
    <scope>NUCLEOTIDE SEQUENCE [LARGE SCALE GENOMIC DNA]</scope>
    <source>
        <strain evidence="2 3">DSM 44230</strain>
    </source>
</reference>
<evidence type="ECO:0000313" key="2">
    <source>
        <dbReference type="EMBL" id="MBB4682348.1"/>
    </source>
</evidence>
<keyword evidence="1" id="KW-1133">Transmembrane helix</keyword>
<keyword evidence="3" id="KW-1185">Reference proteome</keyword>
<sequence length="171" mass="18127">MTEWRFALAADRTRGTALGMAIASAALALVLWFLLGELGPSDYPPGSWPARFVTAQALVTASLLLVAGLLDLLLCLAVRNGHVHLPLPARYRVMFAWFAGVALVLCLAGVVIGLLAAGQARPGTAEAVVTVQVSAAVMALLCLPMPHLLATTLHRQLAQADRARTEHGWLM</sequence>